<protein>
    <submittedName>
        <fullName evidence="1">Unnamed protein product</fullName>
    </submittedName>
</protein>
<dbReference type="EMBL" id="BSXT01001150">
    <property type="protein sequence ID" value="GMF39284.1"/>
    <property type="molecule type" value="Genomic_DNA"/>
</dbReference>
<name>A0A9W7CUN3_9STRA</name>
<sequence>MWRLAECLKSPCTFGADDYMPDKPILIRASGLAVAVKRWRQFTGRAVGKTKHWDIGFALGRCCREMAPAGLWPNWVGCTRVSGNGGSMEVLQQGSRHPYGGLSSAPDSEAVLGLLHSRCRRQTQVSAQDLAGAFGSAVLVRDLTWTLLLGPLKWWTWMLGSLGRTAGWV</sequence>
<keyword evidence="2" id="KW-1185">Reference proteome</keyword>
<gene>
    <name evidence="1" type="ORF">Pfra01_001161900</name>
</gene>
<evidence type="ECO:0000313" key="2">
    <source>
        <dbReference type="Proteomes" id="UP001165121"/>
    </source>
</evidence>
<evidence type="ECO:0000313" key="1">
    <source>
        <dbReference type="EMBL" id="GMF39284.1"/>
    </source>
</evidence>
<dbReference type="Proteomes" id="UP001165121">
    <property type="component" value="Unassembled WGS sequence"/>
</dbReference>
<organism evidence="1 2">
    <name type="scientific">Phytophthora fragariaefolia</name>
    <dbReference type="NCBI Taxonomy" id="1490495"/>
    <lineage>
        <taxon>Eukaryota</taxon>
        <taxon>Sar</taxon>
        <taxon>Stramenopiles</taxon>
        <taxon>Oomycota</taxon>
        <taxon>Peronosporomycetes</taxon>
        <taxon>Peronosporales</taxon>
        <taxon>Peronosporaceae</taxon>
        <taxon>Phytophthora</taxon>
    </lineage>
</organism>
<comment type="caution">
    <text evidence="1">The sequence shown here is derived from an EMBL/GenBank/DDBJ whole genome shotgun (WGS) entry which is preliminary data.</text>
</comment>
<dbReference type="AlphaFoldDB" id="A0A9W7CUN3"/>
<proteinExistence type="predicted"/>
<reference evidence="1" key="1">
    <citation type="submission" date="2023-04" db="EMBL/GenBank/DDBJ databases">
        <title>Phytophthora fragariaefolia NBRC 109709.</title>
        <authorList>
            <person name="Ichikawa N."/>
            <person name="Sato H."/>
            <person name="Tonouchi N."/>
        </authorList>
    </citation>
    <scope>NUCLEOTIDE SEQUENCE</scope>
    <source>
        <strain evidence="1">NBRC 109709</strain>
    </source>
</reference>
<dbReference type="OrthoDB" id="116639at2759"/>
<accession>A0A9W7CUN3</accession>